<dbReference type="RefSeq" id="WP_207258688.1">
    <property type="nucleotide sequence ID" value="NZ_JAFMPP010000013.1"/>
</dbReference>
<dbReference type="PANTHER" id="PTHR33619">
    <property type="entry name" value="POLYSACCHARIDE EXPORT PROTEIN GFCE-RELATED"/>
    <property type="match status" value="1"/>
</dbReference>
<keyword evidence="6" id="KW-1185">Reference proteome</keyword>
<dbReference type="GO" id="GO:0015159">
    <property type="term" value="F:polysaccharide transmembrane transporter activity"/>
    <property type="evidence" value="ECO:0007669"/>
    <property type="project" value="InterPro"/>
</dbReference>
<dbReference type="Proteomes" id="UP000664122">
    <property type="component" value="Unassembled WGS sequence"/>
</dbReference>
<evidence type="ECO:0000313" key="5">
    <source>
        <dbReference type="EMBL" id="MBO0663772.1"/>
    </source>
</evidence>
<evidence type="ECO:0000313" key="6">
    <source>
        <dbReference type="Proteomes" id="UP000664122"/>
    </source>
</evidence>
<feature type="chain" id="PRO_5037090755" evidence="2">
    <location>
        <begin position="22"/>
        <end position="187"/>
    </location>
</feature>
<evidence type="ECO:0000256" key="2">
    <source>
        <dbReference type="SAM" id="SignalP"/>
    </source>
</evidence>
<evidence type="ECO:0000259" key="4">
    <source>
        <dbReference type="Pfam" id="PF10531"/>
    </source>
</evidence>
<dbReference type="EMBL" id="JAFMPP010000013">
    <property type="protein sequence ID" value="MBO0663772.1"/>
    <property type="molecule type" value="Genomic_DNA"/>
</dbReference>
<dbReference type="InterPro" id="IPR003715">
    <property type="entry name" value="Poly_export_N"/>
</dbReference>
<dbReference type="InterPro" id="IPR049712">
    <property type="entry name" value="Poly_export"/>
</dbReference>
<feature type="domain" description="Soluble ligand binding" evidence="4">
    <location>
        <begin position="114"/>
        <end position="165"/>
    </location>
</feature>
<proteinExistence type="predicted"/>
<dbReference type="Gene3D" id="3.30.1950.10">
    <property type="entry name" value="wza like domain"/>
    <property type="match status" value="1"/>
</dbReference>
<dbReference type="AlphaFoldDB" id="A0A939JX75"/>
<name>A0A939JX75_9HYPH</name>
<organism evidence="5 6">
    <name type="scientific">Jiella flava</name>
    <dbReference type="NCBI Taxonomy" id="2816857"/>
    <lineage>
        <taxon>Bacteria</taxon>
        <taxon>Pseudomonadati</taxon>
        <taxon>Pseudomonadota</taxon>
        <taxon>Alphaproteobacteria</taxon>
        <taxon>Hyphomicrobiales</taxon>
        <taxon>Aurantimonadaceae</taxon>
        <taxon>Jiella</taxon>
    </lineage>
</organism>
<dbReference type="Gene3D" id="3.10.560.10">
    <property type="entry name" value="Outer membrane lipoprotein wza domain like"/>
    <property type="match status" value="1"/>
</dbReference>
<dbReference type="Pfam" id="PF02563">
    <property type="entry name" value="Poly_export"/>
    <property type="match status" value="1"/>
</dbReference>
<accession>A0A939JX75</accession>
<feature type="signal peptide" evidence="2">
    <location>
        <begin position="1"/>
        <end position="21"/>
    </location>
</feature>
<comment type="caution">
    <text evidence="5">The sequence shown here is derived from an EMBL/GenBank/DDBJ whole genome shotgun (WGS) entry which is preliminary data.</text>
</comment>
<evidence type="ECO:0000256" key="1">
    <source>
        <dbReference type="ARBA" id="ARBA00022729"/>
    </source>
</evidence>
<dbReference type="InterPro" id="IPR019554">
    <property type="entry name" value="Soluble_ligand-bd"/>
</dbReference>
<sequence length="187" mass="20704">MKKIYRTFLAITALTLLPACASYHPVPDAFHAGLNQPYRLDSGDRLRVIVFGEDGLTNTYPVDKAGFVSLPLIGEVPARGRTAEQVQTEISQRYADGYLNKPNVTVQIEQYRPFFIMGEVTNGGQYSYVPGMTVQNAVAIAGGFTPRAEQENVDVTRQTRGNVLTGRVVASDPLMPGDTVYVRERWF</sequence>
<feature type="domain" description="Polysaccharide export protein N-terminal" evidence="3">
    <location>
        <begin position="35"/>
        <end position="108"/>
    </location>
</feature>
<reference evidence="5" key="1">
    <citation type="submission" date="2021-03" db="EMBL/GenBank/DDBJ databases">
        <title>Whole genome sequence of Jiella sp. CQZ9-1.</title>
        <authorList>
            <person name="Tuo L."/>
        </authorList>
    </citation>
    <scope>NUCLEOTIDE SEQUENCE</scope>
    <source>
        <strain evidence="5">CQZ9-1</strain>
    </source>
</reference>
<gene>
    <name evidence="5" type="ORF">J1C48_14410</name>
</gene>
<evidence type="ECO:0000259" key="3">
    <source>
        <dbReference type="Pfam" id="PF02563"/>
    </source>
</evidence>
<keyword evidence="1 2" id="KW-0732">Signal</keyword>
<dbReference type="PANTHER" id="PTHR33619:SF3">
    <property type="entry name" value="POLYSACCHARIDE EXPORT PROTEIN GFCE-RELATED"/>
    <property type="match status" value="1"/>
</dbReference>
<protein>
    <submittedName>
        <fullName evidence="5">Polysaccharide export protein</fullName>
    </submittedName>
</protein>
<dbReference type="Pfam" id="PF10531">
    <property type="entry name" value="SLBB"/>
    <property type="match status" value="1"/>
</dbReference>